<feature type="domain" description="Tudor" evidence="2">
    <location>
        <begin position="66"/>
        <end position="124"/>
    </location>
</feature>
<feature type="compositionally biased region" description="Basic and acidic residues" evidence="1">
    <location>
        <begin position="2658"/>
        <end position="2670"/>
    </location>
</feature>
<dbReference type="OrthoDB" id="79847at2759"/>
<dbReference type="InterPro" id="IPR011989">
    <property type="entry name" value="ARM-like"/>
</dbReference>
<feature type="compositionally biased region" description="Acidic residues" evidence="1">
    <location>
        <begin position="2918"/>
        <end position="2937"/>
    </location>
</feature>
<evidence type="ECO:0000313" key="3">
    <source>
        <dbReference type="EMBL" id="ETO70936.1"/>
    </source>
</evidence>
<feature type="region of interest" description="Disordered" evidence="1">
    <location>
        <begin position="739"/>
        <end position="784"/>
    </location>
</feature>
<feature type="compositionally biased region" description="Polar residues" evidence="1">
    <location>
        <begin position="2460"/>
        <end position="2470"/>
    </location>
</feature>
<feature type="region of interest" description="Disordered" evidence="1">
    <location>
        <begin position="2406"/>
        <end position="2573"/>
    </location>
</feature>
<feature type="compositionally biased region" description="Polar residues" evidence="1">
    <location>
        <begin position="1536"/>
        <end position="1561"/>
    </location>
</feature>
<feature type="compositionally biased region" description="Basic and acidic residues" evidence="1">
    <location>
        <begin position="1619"/>
        <end position="1667"/>
    </location>
</feature>
<organism evidence="3 4">
    <name type="scientific">Phytophthora nicotianae P1976</name>
    <dbReference type="NCBI Taxonomy" id="1317066"/>
    <lineage>
        <taxon>Eukaryota</taxon>
        <taxon>Sar</taxon>
        <taxon>Stramenopiles</taxon>
        <taxon>Oomycota</taxon>
        <taxon>Peronosporomycetes</taxon>
        <taxon>Peronosporales</taxon>
        <taxon>Peronosporaceae</taxon>
        <taxon>Phytophthora</taxon>
    </lineage>
</organism>
<feature type="compositionally biased region" description="Low complexity" evidence="1">
    <location>
        <begin position="1099"/>
        <end position="1110"/>
    </location>
</feature>
<feature type="compositionally biased region" description="Polar residues" evidence="1">
    <location>
        <begin position="1993"/>
        <end position="2013"/>
    </location>
</feature>
<feature type="compositionally biased region" description="Acidic residues" evidence="1">
    <location>
        <begin position="1155"/>
        <end position="1177"/>
    </location>
</feature>
<dbReference type="SUPFAM" id="SSF48371">
    <property type="entry name" value="ARM repeat"/>
    <property type="match status" value="1"/>
</dbReference>
<feature type="compositionally biased region" description="Acidic residues" evidence="1">
    <location>
        <begin position="2866"/>
        <end position="2897"/>
    </location>
</feature>
<feature type="compositionally biased region" description="Acidic residues" evidence="1">
    <location>
        <begin position="2684"/>
        <end position="2694"/>
    </location>
</feature>
<feature type="compositionally biased region" description="Polar residues" evidence="1">
    <location>
        <begin position="841"/>
        <end position="865"/>
    </location>
</feature>
<feature type="compositionally biased region" description="Acidic residues" evidence="1">
    <location>
        <begin position="2824"/>
        <end position="2841"/>
    </location>
</feature>
<feature type="compositionally biased region" description="Acidic residues" evidence="1">
    <location>
        <begin position="147"/>
        <end position="157"/>
    </location>
</feature>
<feature type="compositionally biased region" description="Basic and acidic residues" evidence="1">
    <location>
        <begin position="904"/>
        <end position="914"/>
    </location>
</feature>
<dbReference type="InterPro" id="IPR016024">
    <property type="entry name" value="ARM-type_fold"/>
</dbReference>
<feature type="compositionally biased region" description="Polar residues" evidence="1">
    <location>
        <begin position="2179"/>
        <end position="2191"/>
    </location>
</feature>
<feature type="compositionally biased region" description="Basic and acidic residues" evidence="1">
    <location>
        <begin position="1584"/>
        <end position="1593"/>
    </location>
</feature>
<feature type="compositionally biased region" description="Polar residues" evidence="1">
    <location>
        <begin position="134"/>
        <end position="146"/>
    </location>
</feature>
<feature type="region of interest" description="Disordered" evidence="1">
    <location>
        <begin position="838"/>
        <end position="2318"/>
    </location>
</feature>
<feature type="compositionally biased region" description="Acidic residues" evidence="1">
    <location>
        <begin position="1194"/>
        <end position="1214"/>
    </location>
</feature>
<feature type="region of interest" description="Disordered" evidence="1">
    <location>
        <begin position="799"/>
        <end position="820"/>
    </location>
</feature>
<feature type="compositionally biased region" description="Low complexity" evidence="1">
    <location>
        <begin position="1913"/>
        <end position="1928"/>
    </location>
</feature>
<dbReference type="SUPFAM" id="SSF63748">
    <property type="entry name" value="Tudor/PWWP/MBT"/>
    <property type="match status" value="1"/>
</dbReference>
<feature type="compositionally biased region" description="Basic residues" evidence="1">
    <location>
        <begin position="710"/>
        <end position="719"/>
    </location>
</feature>
<dbReference type="SMART" id="SM00333">
    <property type="entry name" value="TUDOR"/>
    <property type="match status" value="2"/>
</dbReference>
<feature type="compositionally biased region" description="Basic and acidic residues" evidence="1">
    <location>
        <begin position="870"/>
        <end position="884"/>
    </location>
</feature>
<feature type="compositionally biased region" description="Basic and acidic residues" evidence="1">
    <location>
        <begin position="1859"/>
        <end position="1870"/>
    </location>
</feature>
<feature type="region of interest" description="Disordered" evidence="1">
    <location>
        <begin position="507"/>
        <end position="557"/>
    </location>
</feature>
<dbReference type="Proteomes" id="UP000028582">
    <property type="component" value="Unassembled WGS sequence"/>
</dbReference>
<evidence type="ECO:0000259" key="2">
    <source>
        <dbReference type="SMART" id="SM00333"/>
    </source>
</evidence>
<feature type="compositionally biased region" description="Low complexity" evidence="1">
    <location>
        <begin position="1878"/>
        <end position="1904"/>
    </location>
</feature>
<accession>A0A080ZWC5</accession>
<feature type="compositionally biased region" description="Polar residues" evidence="1">
    <location>
        <begin position="766"/>
        <end position="784"/>
    </location>
</feature>
<feature type="compositionally biased region" description="Low complexity" evidence="1">
    <location>
        <begin position="1120"/>
        <end position="1134"/>
    </location>
</feature>
<feature type="compositionally biased region" description="Acidic residues" evidence="1">
    <location>
        <begin position="1838"/>
        <end position="1852"/>
    </location>
</feature>
<feature type="compositionally biased region" description="Acidic residues" evidence="1">
    <location>
        <begin position="1748"/>
        <end position="1758"/>
    </location>
</feature>
<feature type="compositionally biased region" description="Low complexity" evidence="1">
    <location>
        <begin position="2800"/>
        <end position="2810"/>
    </location>
</feature>
<feature type="compositionally biased region" description="Basic and acidic residues" evidence="1">
    <location>
        <begin position="1277"/>
        <end position="1292"/>
    </location>
</feature>
<feature type="compositionally biased region" description="Pro residues" evidence="1">
    <location>
        <begin position="2850"/>
        <end position="2859"/>
    </location>
</feature>
<sequence>MATIYRVGERVDGLYDENTDDMWYPGRIRSVHQGESVDGDTFEVLYDDGEVETNVRPEFLRQHVSGTICVGTRVLGRYDGGEEFYSGQISDVQENGKYTIAYDDGEVEVDVPIEYIMEPKEEPDEAAENEEKVPSSTSTNAPNEPEQQQDIEMEEPQDFPSDAQENQESEPNEPKDSEPERFFYSTNKQEPYVDPPQPAHHNEEDSEASSTEVSAERVYIIDSLELLEKRLGDAASAKSVLSTLVKHMRAYPQVTADLVHERGGERLIIDALKCHQSHAVIQCYGFVLLRRLCFLCVKSTHYLLRNGIVELVIHAMNAFAEDAILQASACGALAVFTRVHAGLNSLIEFQVAQLVLSTLIYHKTYSVHTRQVHYYGCEVLLELCELDDLQTLNLLCGEQEEKFTGDMSPISLLLFLLRQGLSLDDKKACCAVGSLLMCLAASGKRAAASILTLNGLSELSTVMARYPTEPSIQKYSAAASKQIALCSVRQSPTKRIKDTANEILRETESLETPVEKAHTKRAVPRRLTGAGKRKTKPSSGYGASTHSRGTAYSSSTPYRNTQAFSKASSPCVQAGDINSFSYSAPQPSSLVILDGGFGSDSGFGSTNKRKQSREDRQTELLEAYGVHGIPSNSRQYGTKRRQLRAHLASAESTWAAPHQHLPSTIKPLSSRSSHLDHESEYSQGDFIPNRQTRWEYAENSTYEPQVRQPRGAKRKKKNPSARTAFQVKVESDNQLLVSRETHASYPSPQRLGAATKRAAKARQKRISASNHSSLTARSNNPSSESLNEYATHLFQDSAARGGTNYMTSSRLTPREKEEIRERERLSFAEKLHKMIDKAKSSLANGNTTSMPVDSLSRPQTSSAGSKSGRKTREVSVKFSDDTRPKAKKTRTTVSSTPNQFKDISTPREAVETRPAKPTSESSKRVDAPSVPAVSRPKPIISRTIVTPKVSTDRKPRAVAKTTKPAPTKPTAKQEDEKSQESVVEPKPIEIAPAIDMPEINEPRQEEVDVVAAEPVQIPAPSIQENAVPEETKPTEQVEQEASNAEVEVDAIPPVEADTAENKGAIAGDLHGTDAGEKVIEEEPAEEETVNASVDRPAATEEAAPDTTADAKLLPEDAQQLSESPLEEPSAAAEPTDNRSSGDSAVVDAMYGDAFNEFDDNGGDEEEMTAEVEADADETLNPPADMHASKSGEALYDDGYDDFDEDEAQEAEAEDAPIAAEVVENQDEEPTNTQPTEIVADPIVDLPGTEDKQVTEEATPLPVAAAEETPAFAEQSEGDDKSLLGANGDEKGDGGAVDPSGGDDFIPSNAEAEQEPVDVDTEAEDHAHADQVVVVADDNVDTPADNAVEGVPDGEEAEGVNVLEEPGVDVASPTSATEPVEAENVVDDTQPSTQPEDDTSVPSPPNDPMISTEPATEEATANPTQPQQDEEQPTEEANVRPVESLESDNSAPPPDQDEESKKMCTDSSAVSVQSAAYEEDNFDDEEKHPEAETSEAVEGIPVTASTEEPVEGTDQQQQQQEASDNAAFTEGDKSPDPVSSSAQEENESKTLAGNNSELSVHSSAYDDEGFDNGEQDAPVGNAENKVIEQERSGDEVTESATIDTPSESDAPVDDAPTAPEHGEDVKPEETAEDDKATAEDDKATASAETYRDEYFDNPKEDDAVKEAAESVMSETVEEPSEPQQPETPKSEVVADPTLAGTEPEVPDTKGQEETQNAQEPVVDEPGATNEDAQAENTTPNDSVDVPATYDEDNFDDEEPHQEAKSSVAEVDPVVAPDDEVAEQQEQEGDTSDNTEATQNPTESSADPPEAEAAETAVPSDSVVRQEEDESRVTSAQPETYDDDEFDKGTEEEAAAPANDEPSKYKDPDIVHSEQPSDEAVNTVAAATNNADAPVAVEEVAPESEPQTNTHPEQSSSDAAVDSSIVPDVVNNSVSGVKPEPEVATENPSVGVGDQVESPALDEANIDPASDKVDNPELEMTPSEPQPATLDEQPNDQSDSTTFGDKPDASSNAPDNEQAENVPEPEAQSDKPVEVDEKPDQGADYTQGDDAFDEDSSESRAPDNALVEADTSAKPSVDATQEETQYEGADFVDAENDASALKDVAPENEPNADEATAANSARPDDSSPAQAEETEPVNDGSAVPTNDTTNDEADDLPATVQVDRGPVETPETIPDAIDSAVGTNAHASSSVDQDTSDEVAGEAVTKDEPPMSSSDATAYEEDFPDDIPPEMNETEAKDATAVSTESEAVNNDGTPVAAESPTVNTSDARVDDSPRPSGNVDVAADSPSDEHYDDGFDEENIAPAIDASEPSNGGDEAEPVVTADTFASESGSAVETPEDNIVAGDDQDEAVNDDLASKLAESAVQDQVEVKAEECDNANTAEAEPVEAPVASEQIATETKFVKPEIVETVGTESAEPVPVESETVESESVEPEAAQTETVEMQSDVVEHEAPEAEAVEPGIDSQTAEPTTMEPNAVESEVVSPKATEPDAVETEAAGAKVTGDSVPTEETSIANSVIEEPTASEANQDELSEEAVIAEPVVSDGGDLPSTKAAVEPSVDTPTDTNHQATKDPVQTEEMYTIEDVVDSSPNEKPVEDTTTLAVDALAAEVPAEVTSDEPQEPIQSEAENILEPAESASPADVATVADDVVEQETAVQSSEVAKEDVAEVRDVSTPESNEPITSTEEAQQDQEPDYTEADAPAVEPPIVMPDESTSISEVKQEESPVIAESSPEEPTKRETAEVAEAAEELAVEAEPPQPEPAEDTPRAASEADDQYDDDEAYNEFDDQGNEAPISVPSVEVQTPAAPVATEAPATEDEYENERNEEFENDEEYEHDDYGEDEMAAETPRTDPVVPPMEPQPPVSAREQEIEEVADAPEEVEDAYADDQDEYNNEYEEDDAPAVPKSSPSKEDKPTPQAEASADEYEDDNEEEYADDEIEDNSPPKPAPKAPANKSDDEMEEELGYESDEAYADSDG</sequence>
<feature type="compositionally biased region" description="Polar residues" evidence="1">
    <location>
        <begin position="891"/>
        <end position="902"/>
    </location>
</feature>
<dbReference type="CDD" id="cd04508">
    <property type="entry name" value="Tudor_SF"/>
    <property type="match status" value="1"/>
</dbReference>
<feature type="region of interest" description="Disordered" evidence="1">
    <location>
        <begin position="654"/>
        <end position="724"/>
    </location>
</feature>
<protein>
    <recommendedName>
        <fullName evidence="2">Tudor domain-containing protein</fullName>
    </recommendedName>
</protein>
<gene>
    <name evidence="3" type="ORF">F444_12680</name>
</gene>
<feature type="compositionally biased region" description="Low complexity" evidence="1">
    <location>
        <begin position="2410"/>
        <end position="2420"/>
    </location>
</feature>
<evidence type="ECO:0000256" key="1">
    <source>
        <dbReference type="SAM" id="MobiDB-lite"/>
    </source>
</evidence>
<feature type="compositionally biased region" description="Polar residues" evidence="1">
    <location>
        <begin position="1597"/>
        <end position="1606"/>
    </location>
</feature>
<feature type="region of interest" description="Disordered" evidence="1">
    <location>
        <begin position="2609"/>
        <end position="2973"/>
    </location>
</feature>
<feature type="region of interest" description="Disordered" evidence="1">
    <location>
        <begin position="120"/>
        <end position="214"/>
    </location>
</feature>
<feature type="compositionally biased region" description="Acidic residues" evidence="1">
    <location>
        <begin position="2768"/>
        <end position="2786"/>
    </location>
</feature>
<feature type="compositionally biased region" description="Acidic residues" evidence="1">
    <location>
        <begin position="1564"/>
        <end position="1573"/>
    </location>
</feature>
<dbReference type="Gene3D" id="2.30.30.140">
    <property type="match status" value="2"/>
</dbReference>
<feature type="domain" description="Tudor" evidence="2">
    <location>
        <begin position="3"/>
        <end position="63"/>
    </location>
</feature>
<dbReference type="EMBL" id="ANJA01002250">
    <property type="protein sequence ID" value="ETO70936.1"/>
    <property type="molecule type" value="Genomic_DNA"/>
</dbReference>
<feature type="compositionally biased region" description="Basic and acidic residues" evidence="1">
    <location>
        <begin position="172"/>
        <end position="181"/>
    </location>
</feature>
<feature type="compositionally biased region" description="Acidic residues" evidence="1">
    <location>
        <begin position="2216"/>
        <end position="2226"/>
    </location>
</feature>
<comment type="caution">
    <text evidence="3">The sequence shown here is derived from an EMBL/GenBank/DDBJ whole genome shotgun (WGS) entry which is preliminary data.</text>
</comment>
<proteinExistence type="predicted"/>
<feature type="compositionally biased region" description="Polar residues" evidence="1">
    <location>
        <begin position="1464"/>
        <end position="1473"/>
    </location>
</feature>
<feature type="compositionally biased region" description="Low complexity" evidence="1">
    <location>
        <begin position="1329"/>
        <end position="1347"/>
    </location>
</feature>
<feature type="compositionally biased region" description="Acidic residues" evidence="1">
    <location>
        <begin position="2954"/>
        <end position="2973"/>
    </location>
</feature>
<feature type="compositionally biased region" description="Basic and acidic residues" evidence="1">
    <location>
        <begin position="507"/>
        <end position="517"/>
    </location>
</feature>
<dbReference type="InterPro" id="IPR002999">
    <property type="entry name" value="Tudor"/>
</dbReference>
<feature type="compositionally biased region" description="Basic and acidic residues" evidence="1">
    <location>
        <begin position="2026"/>
        <end position="2039"/>
    </location>
</feature>
<feature type="compositionally biased region" description="Basic and acidic residues" evidence="1">
    <location>
        <begin position="1070"/>
        <end position="1080"/>
    </location>
</feature>
<reference evidence="3 4" key="1">
    <citation type="submission" date="2013-11" db="EMBL/GenBank/DDBJ databases">
        <title>The Genome Sequence of Phytophthora parasitica P1976.</title>
        <authorList>
            <consortium name="The Broad Institute Genomics Platform"/>
            <person name="Russ C."/>
            <person name="Tyler B."/>
            <person name="Panabieres F."/>
            <person name="Shan W."/>
            <person name="Tripathy S."/>
            <person name="Grunwald N."/>
            <person name="Machado M."/>
            <person name="Johnson C.S."/>
            <person name="Walker B."/>
            <person name="Young S."/>
            <person name="Zeng Q."/>
            <person name="Gargeya S."/>
            <person name="Fitzgerald M."/>
            <person name="Haas B."/>
            <person name="Abouelleil A."/>
            <person name="Allen A.W."/>
            <person name="Alvarado L."/>
            <person name="Arachchi H.M."/>
            <person name="Berlin A.M."/>
            <person name="Chapman S.B."/>
            <person name="Gainer-Dewar J."/>
            <person name="Goldberg J."/>
            <person name="Griggs A."/>
            <person name="Gujja S."/>
            <person name="Hansen M."/>
            <person name="Howarth C."/>
            <person name="Imamovic A."/>
            <person name="Ireland A."/>
            <person name="Larimer J."/>
            <person name="McCowan C."/>
            <person name="Murphy C."/>
            <person name="Pearson M."/>
            <person name="Poon T.W."/>
            <person name="Priest M."/>
            <person name="Roberts A."/>
            <person name="Saif S."/>
            <person name="Shea T."/>
            <person name="Sisk P."/>
            <person name="Sykes S."/>
            <person name="Wortman J."/>
            <person name="Nusbaum C."/>
            <person name="Birren B."/>
        </authorList>
    </citation>
    <scope>NUCLEOTIDE SEQUENCE [LARGE SCALE GENOMIC DNA]</scope>
    <source>
        <strain evidence="3 4">P1976</strain>
    </source>
</reference>
<feature type="compositionally biased region" description="Acidic residues" evidence="1">
    <location>
        <begin position="2078"/>
        <end position="2094"/>
    </location>
</feature>
<feature type="compositionally biased region" description="Low complexity" evidence="1">
    <location>
        <begin position="958"/>
        <end position="970"/>
    </location>
</feature>
<dbReference type="Gene3D" id="1.25.10.10">
    <property type="entry name" value="Leucine-rich Repeat Variant"/>
    <property type="match status" value="1"/>
</dbReference>
<name>A0A080ZWC5_PHYNI</name>
<evidence type="ECO:0000313" key="4">
    <source>
        <dbReference type="Proteomes" id="UP000028582"/>
    </source>
</evidence>
<feature type="compositionally biased region" description="Acidic residues" evidence="1">
    <location>
        <begin position="1775"/>
        <end position="1791"/>
    </location>
</feature>
<feature type="compositionally biased region" description="Polar residues" evidence="1">
    <location>
        <begin position="2671"/>
        <end position="2683"/>
    </location>
</feature>
<feature type="compositionally biased region" description="Low complexity" evidence="1">
    <location>
        <begin position="1680"/>
        <end position="1690"/>
    </location>
</feature>
<feature type="compositionally biased region" description="Acidic residues" evidence="1">
    <location>
        <begin position="1311"/>
        <end position="1322"/>
    </location>
</feature>
<feature type="compositionally biased region" description="Polar residues" evidence="1">
    <location>
        <begin position="1729"/>
        <end position="1740"/>
    </location>
</feature>
<feature type="compositionally biased region" description="Polar residues" evidence="1">
    <location>
        <begin position="537"/>
        <end position="557"/>
    </location>
</feature>
<feature type="compositionally biased region" description="Polar residues" evidence="1">
    <location>
        <begin position="2239"/>
        <end position="2251"/>
    </location>
</feature>